<evidence type="ECO:0000313" key="6">
    <source>
        <dbReference type="Proteomes" id="UP000823617"/>
    </source>
</evidence>
<keyword evidence="2" id="KW-0238">DNA-binding</keyword>
<dbReference type="EMBL" id="JADIMK010000035">
    <property type="protein sequence ID" value="MBO8455454.1"/>
    <property type="molecule type" value="Genomic_DNA"/>
</dbReference>
<dbReference type="PRINTS" id="PR00038">
    <property type="entry name" value="HTHLUXR"/>
</dbReference>
<keyword evidence="1" id="KW-0805">Transcription regulation</keyword>
<dbReference type="GO" id="GO:0003677">
    <property type="term" value="F:DNA binding"/>
    <property type="evidence" value="ECO:0007669"/>
    <property type="project" value="UniProtKB-KW"/>
</dbReference>
<dbReference type="SUPFAM" id="SSF46894">
    <property type="entry name" value="C-terminal effector domain of the bipartite response regulators"/>
    <property type="match status" value="1"/>
</dbReference>
<accession>A0A9D9HKD9</accession>
<dbReference type="Proteomes" id="UP000823617">
    <property type="component" value="Unassembled WGS sequence"/>
</dbReference>
<protein>
    <submittedName>
        <fullName evidence="5">Helix-turn-helix transcriptional regulator</fullName>
    </submittedName>
</protein>
<dbReference type="Pfam" id="PF00196">
    <property type="entry name" value="GerE"/>
    <property type="match status" value="1"/>
</dbReference>
<evidence type="ECO:0000256" key="2">
    <source>
        <dbReference type="ARBA" id="ARBA00023125"/>
    </source>
</evidence>
<sequence length="256" mass="29101">MNIPDHSDISGELSRNLLHQDFSRERLQNAIDDCRLIARGYSLTENAVAVLSDMRTDISYMYTGGFAATLGLEESPGGETTHSIWEKTVLERVHPDDLRNKYLHELCFFNFMKKQPLALRGRYCYAGKLRMKDREGNYIFVIHRIFYVTDSSDGSFPLSLCLYTPLVSDIPANGLIIDTISGKAAELQMETGRDILSRREAQILEMIDKGLTSRQISESLSISVHTVSRHRQEILSKLQVRNSVEACRTARELQII</sequence>
<evidence type="ECO:0000259" key="4">
    <source>
        <dbReference type="PROSITE" id="PS50043"/>
    </source>
</evidence>
<proteinExistence type="predicted"/>
<reference evidence="5" key="2">
    <citation type="journal article" date="2021" name="PeerJ">
        <title>Extensive microbial diversity within the chicken gut microbiome revealed by metagenomics and culture.</title>
        <authorList>
            <person name="Gilroy R."/>
            <person name="Ravi A."/>
            <person name="Getino M."/>
            <person name="Pursley I."/>
            <person name="Horton D.L."/>
            <person name="Alikhan N.F."/>
            <person name="Baker D."/>
            <person name="Gharbi K."/>
            <person name="Hall N."/>
            <person name="Watson M."/>
            <person name="Adriaenssens E.M."/>
            <person name="Foster-Nyarko E."/>
            <person name="Jarju S."/>
            <person name="Secka A."/>
            <person name="Antonio M."/>
            <person name="Oren A."/>
            <person name="Chaudhuri R.R."/>
            <person name="La Ragione R."/>
            <person name="Hildebrand F."/>
            <person name="Pallen M.J."/>
        </authorList>
    </citation>
    <scope>NUCLEOTIDE SEQUENCE</scope>
    <source>
        <strain evidence="5">B1-3475</strain>
    </source>
</reference>
<comment type="caution">
    <text evidence="5">The sequence shown here is derived from an EMBL/GenBank/DDBJ whole genome shotgun (WGS) entry which is preliminary data.</text>
</comment>
<evidence type="ECO:0000256" key="3">
    <source>
        <dbReference type="ARBA" id="ARBA00023163"/>
    </source>
</evidence>
<dbReference type="PROSITE" id="PS50043">
    <property type="entry name" value="HTH_LUXR_2"/>
    <property type="match status" value="1"/>
</dbReference>
<name>A0A9D9HKD9_9BACT</name>
<dbReference type="PANTHER" id="PTHR44688">
    <property type="entry name" value="DNA-BINDING TRANSCRIPTIONAL ACTIVATOR DEVR_DOSR"/>
    <property type="match status" value="1"/>
</dbReference>
<dbReference type="CDD" id="cd06170">
    <property type="entry name" value="LuxR_C_like"/>
    <property type="match status" value="1"/>
</dbReference>
<dbReference type="GO" id="GO:0006355">
    <property type="term" value="P:regulation of DNA-templated transcription"/>
    <property type="evidence" value="ECO:0007669"/>
    <property type="project" value="InterPro"/>
</dbReference>
<dbReference type="PANTHER" id="PTHR44688:SF16">
    <property type="entry name" value="DNA-BINDING TRANSCRIPTIONAL ACTIVATOR DEVR_DOSR"/>
    <property type="match status" value="1"/>
</dbReference>
<dbReference type="Gene3D" id="1.10.10.10">
    <property type="entry name" value="Winged helix-like DNA-binding domain superfamily/Winged helix DNA-binding domain"/>
    <property type="match status" value="1"/>
</dbReference>
<organism evidence="5 6">
    <name type="scientific">Candidatus Cryptobacteroides intestinigallinarum</name>
    <dbReference type="NCBI Taxonomy" id="2840767"/>
    <lineage>
        <taxon>Bacteria</taxon>
        <taxon>Pseudomonadati</taxon>
        <taxon>Bacteroidota</taxon>
        <taxon>Bacteroidia</taxon>
        <taxon>Bacteroidales</taxon>
        <taxon>Candidatus Cryptobacteroides</taxon>
    </lineage>
</organism>
<evidence type="ECO:0000256" key="1">
    <source>
        <dbReference type="ARBA" id="ARBA00023015"/>
    </source>
</evidence>
<gene>
    <name evidence="5" type="ORF">IAC08_03510</name>
</gene>
<dbReference type="AlphaFoldDB" id="A0A9D9HKD9"/>
<dbReference type="InterPro" id="IPR000792">
    <property type="entry name" value="Tscrpt_reg_LuxR_C"/>
</dbReference>
<dbReference type="InterPro" id="IPR036388">
    <property type="entry name" value="WH-like_DNA-bd_sf"/>
</dbReference>
<reference evidence="5" key="1">
    <citation type="submission" date="2020-10" db="EMBL/GenBank/DDBJ databases">
        <authorList>
            <person name="Gilroy R."/>
        </authorList>
    </citation>
    <scope>NUCLEOTIDE SEQUENCE</scope>
    <source>
        <strain evidence="5">B1-3475</strain>
    </source>
</reference>
<evidence type="ECO:0000313" key="5">
    <source>
        <dbReference type="EMBL" id="MBO8455454.1"/>
    </source>
</evidence>
<keyword evidence="3" id="KW-0804">Transcription</keyword>
<feature type="domain" description="HTH luxR-type" evidence="4">
    <location>
        <begin position="189"/>
        <end position="254"/>
    </location>
</feature>
<dbReference type="SMART" id="SM00421">
    <property type="entry name" value="HTH_LUXR"/>
    <property type="match status" value="1"/>
</dbReference>
<dbReference type="InterPro" id="IPR016032">
    <property type="entry name" value="Sig_transdc_resp-reg_C-effctor"/>
</dbReference>
<dbReference type="Gene3D" id="3.30.450.20">
    <property type="entry name" value="PAS domain"/>
    <property type="match status" value="1"/>
</dbReference>